<dbReference type="EMBL" id="PJMW01000003">
    <property type="protein sequence ID" value="PKV76805.1"/>
    <property type="molecule type" value="Genomic_DNA"/>
</dbReference>
<dbReference type="Proteomes" id="UP000233766">
    <property type="component" value="Unassembled WGS sequence"/>
</dbReference>
<evidence type="ECO:0000313" key="1">
    <source>
        <dbReference type="EMBL" id="PKV76805.1"/>
    </source>
</evidence>
<gene>
    <name evidence="1" type="ORF">ATK86_7209</name>
</gene>
<organism evidence="1 2">
    <name type="scientific">Nocardia fluminea</name>
    <dbReference type="NCBI Taxonomy" id="134984"/>
    <lineage>
        <taxon>Bacteria</taxon>
        <taxon>Bacillati</taxon>
        <taxon>Actinomycetota</taxon>
        <taxon>Actinomycetes</taxon>
        <taxon>Mycobacteriales</taxon>
        <taxon>Nocardiaceae</taxon>
        <taxon>Nocardia</taxon>
    </lineage>
</organism>
<dbReference type="OrthoDB" id="9785707at2"/>
<comment type="caution">
    <text evidence="1">The sequence shown here is derived from an EMBL/GenBank/DDBJ whole genome shotgun (WGS) entry which is preliminary data.</text>
</comment>
<proteinExistence type="predicted"/>
<sequence>MTTATLSAFDWTYPPSIALSNRLIGRALGVGAKVVEQMIEARLISDGVDVDGLNHLMSIPVASIGPGTILVLLMPSRQRCNDLAPVQYNSEMSDANLTADVRRFLRQGHYGLLWQKTWMLLLCETFVVGAARWTRSPDGSIDEVHLLLSRWRGKIASGHPELVHADPSGADPIDMRIMGKRLVTNRVSIPCVF</sequence>
<protein>
    <submittedName>
        <fullName evidence="1">Uncharacterized protein</fullName>
    </submittedName>
</protein>
<dbReference type="AlphaFoldDB" id="A0A2N3V5A9"/>
<name>A0A2N3V5A9_9NOCA</name>
<accession>A0A2N3V5A9</accession>
<reference evidence="1 2" key="1">
    <citation type="submission" date="2017-12" db="EMBL/GenBank/DDBJ databases">
        <title>Sequencing the genomes of 1000 Actinobacteria strains.</title>
        <authorList>
            <person name="Klenk H.-P."/>
        </authorList>
    </citation>
    <scope>NUCLEOTIDE SEQUENCE [LARGE SCALE GENOMIC DNA]</scope>
    <source>
        <strain evidence="1 2">DSM 44489</strain>
    </source>
</reference>
<evidence type="ECO:0000313" key="2">
    <source>
        <dbReference type="Proteomes" id="UP000233766"/>
    </source>
</evidence>
<keyword evidence="2" id="KW-1185">Reference proteome</keyword>
<dbReference type="RefSeq" id="WP_101468964.1">
    <property type="nucleotide sequence ID" value="NZ_PJMW01000003.1"/>
</dbReference>